<comment type="subcellular location">
    <subcellularLocation>
        <location evidence="1">Secreted</location>
    </subcellularLocation>
</comment>
<dbReference type="GO" id="GO:0004650">
    <property type="term" value="F:polygalacturonase activity"/>
    <property type="evidence" value="ECO:0007669"/>
    <property type="project" value="InterPro"/>
</dbReference>
<dbReference type="AlphaFoldDB" id="A0A5M3N394"/>
<dbReference type="InterPro" id="IPR011050">
    <property type="entry name" value="Pectin_lyase_fold/virulence"/>
</dbReference>
<keyword evidence="5 9" id="KW-0378">Hydrolase</keyword>
<keyword evidence="12" id="KW-1185">Reference proteome</keyword>
<evidence type="ECO:0000256" key="1">
    <source>
        <dbReference type="ARBA" id="ARBA00004613"/>
    </source>
</evidence>
<sequence length="413" mass="44141">MLLYRMLSLFAVAGFALAANLAVTGSVCTITPGTNVTADDTPSILSAFQQCSSDASIVISEGTYNINQVMETTGLKNVTIDLQGTLLWSTDISYWRANGLPLNYLNMTSAWVLGGEDITFDGHGYGTLNGNGQVWYDFSNGVGNLAGRPISLIIANTTNSVFTGIQFVQSQFWTMAITQSDSLLLTDIYVNSTSNDGTSTENTDGVDTFFSNNITFRRWSVTNGDDSISTKANSTNILIQDCEFFNGNGFAAGSIGQYNDTFEFIENVTMERVVAYNTLWAGYIKSWTGTVEGYPPNGGGGGIGYAKNITFRDITVHNLTGGITEITQCVSYNGDTSGCDTSTFQVSNYTIEDIRGTIYGGSLANLYCSVAAPCPGISLDFTNVGTNGTRNLTCSNVVGADFECTGPAGYSPY</sequence>
<dbReference type="Proteomes" id="UP000053558">
    <property type="component" value="Unassembled WGS sequence"/>
</dbReference>
<dbReference type="EMBL" id="JH711574">
    <property type="protein sequence ID" value="EIW85872.1"/>
    <property type="molecule type" value="Genomic_DNA"/>
</dbReference>
<evidence type="ECO:0000256" key="2">
    <source>
        <dbReference type="ARBA" id="ARBA00008834"/>
    </source>
</evidence>
<gene>
    <name evidence="11" type="ORF">CONPUDRAFT_150599</name>
</gene>
<comment type="similarity">
    <text evidence="2 9">Belongs to the glycosyl hydrolase 28 family.</text>
</comment>
<evidence type="ECO:0000256" key="5">
    <source>
        <dbReference type="ARBA" id="ARBA00022801"/>
    </source>
</evidence>
<evidence type="ECO:0008006" key="13">
    <source>
        <dbReference type="Google" id="ProtNLM"/>
    </source>
</evidence>
<dbReference type="KEGG" id="cput:CONPUDRAFT_150599"/>
<protein>
    <recommendedName>
        <fullName evidence="13">Glycoside hydrolase family 28 protein</fullName>
    </recommendedName>
</protein>
<evidence type="ECO:0000256" key="4">
    <source>
        <dbReference type="ARBA" id="ARBA00022729"/>
    </source>
</evidence>
<dbReference type="Pfam" id="PF00295">
    <property type="entry name" value="Glyco_hydro_28"/>
    <property type="match status" value="1"/>
</dbReference>
<keyword evidence="4 10" id="KW-0732">Signal</keyword>
<keyword evidence="6" id="KW-0325">Glycoprotein</keyword>
<evidence type="ECO:0000256" key="9">
    <source>
        <dbReference type="RuleBase" id="RU361169"/>
    </source>
</evidence>
<dbReference type="InterPro" id="IPR000743">
    <property type="entry name" value="Glyco_hydro_28"/>
</dbReference>
<name>A0A5M3N394_CONPW</name>
<dbReference type="GO" id="GO:0005975">
    <property type="term" value="P:carbohydrate metabolic process"/>
    <property type="evidence" value="ECO:0007669"/>
    <property type="project" value="InterPro"/>
</dbReference>
<evidence type="ECO:0000256" key="3">
    <source>
        <dbReference type="ARBA" id="ARBA00022525"/>
    </source>
</evidence>
<dbReference type="InterPro" id="IPR012334">
    <property type="entry name" value="Pectin_lyas_fold"/>
</dbReference>
<keyword evidence="3" id="KW-0964">Secreted</keyword>
<reference evidence="12" key="1">
    <citation type="journal article" date="2012" name="Science">
        <title>The Paleozoic origin of enzymatic lignin decomposition reconstructed from 31 fungal genomes.</title>
        <authorList>
            <person name="Floudas D."/>
            <person name="Binder M."/>
            <person name="Riley R."/>
            <person name="Barry K."/>
            <person name="Blanchette R.A."/>
            <person name="Henrissat B."/>
            <person name="Martinez A.T."/>
            <person name="Otillar R."/>
            <person name="Spatafora J.W."/>
            <person name="Yadav J.S."/>
            <person name="Aerts A."/>
            <person name="Benoit I."/>
            <person name="Boyd A."/>
            <person name="Carlson A."/>
            <person name="Copeland A."/>
            <person name="Coutinho P.M."/>
            <person name="de Vries R.P."/>
            <person name="Ferreira P."/>
            <person name="Findley K."/>
            <person name="Foster B."/>
            <person name="Gaskell J."/>
            <person name="Glotzer D."/>
            <person name="Gorecki P."/>
            <person name="Heitman J."/>
            <person name="Hesse C."/>
            <person name="Hori C."/>
            <person name="Igarashi K."/>
            <person name="Jurgens J.A."/>
            <person name="Kallen N."/>
            <person name="Kersten P."/>
            <person name="Kohler A."/>
            <person name="Kuees U."/>
            <person name="Kumar T.K.A."/>
            <person name="Kuo A."/>
            <person name="LaButti K."/>
            <person name="Larrondo L.F."/>
            <person name="Lindquist E."/>
            <person name="Ling A."/>
            <person name="Lombard V."/>
            <person name="Lucas S."/>
            <person name="Lundell T."/>
            <person name="Martin R."/>
            <person name="McLaughlin D.J."/>
            <person name="Morgenstern I."/>
            <person name="Morin E."/>
            <person name="Murat C."/>
            <person name="Nagy L.G."/>
            <person name="Nolan M."/>
            <person name="Ohm R.A."/>
            <person name="Patyshakuliyeva A."/>
            <person name="Rokas A."/>
            <person name="Ruiz-Duenas F.J."/>
            <person name="Sabat G."/>
            <person name="Salamov A."/>
            <person name="Samejima M."/>
            <person name="Schmutz J."/>
            <person name="Slot J.C."/>
            <person name="St John F."/>
            <person name="Stenlid J."/>
            <person name="Sun H."/>
            <person name="Sun S."/>
            <person name="Syed K."/>
            <person name="Tsang A."/>
            <person name="Wiebenga A."/>
            <person name="Young D."/>
            <person name="Pisabarro A."/>
            <person name="Eastwood D.C."/>
            <person name="Martin F."/>
            <person name="Cullen D."/>
            <person name="Grigoriev I.V."/>
            <person name="Hibbett D.S."/>
        </authorList>
    </citation>
    <scope>NUCLEOTIDE SEQUENCE [LARGE SCALE GENOMIC DNA]</scope>
    <source>
        <strain evidence="12">RWD-64-598 SS2</strain>
    </source>
</reference>
<keyword evidence="8" id="KW-0961">Cell wall biogenesis/degradation</keyword>
<proteinExistence type="inferred from homology"/>
<dbReference type="GO" id="GO:0005576">
    <property type="term" value="C:extracellular region"/>
    <property type="evidence" value="ECO:0007669"/>
    <property type="project" value="UniProtKB-SubCell"/>
</dbReference>
<evidence type="ECO:0000313" key="12">
    <source>
        <dbReference type="Proteomes" id="UP000053558"/>
    </source>
</evidence>
<dbReference type="GeneID" id="19202723"/>
<keyword evidence="7 9" id="KW-0326">Glycosidase</keyword>
<feature type="signal peptide" evidence="10">
    <location>
        <begin position="1"/>
        <end position="18"/>
    </location>
</feature>
<evidence type="ECO:0000256" key="7">
    <source>
        <dbReference type="ARBA" id="ARBA00023295"/>
    </source>
</evidence>
<comment type="caution">
    <text evidence="11">The sequence shown here is derived from an EMBL/GenBank/DDBJ whole genome shotgun (WGS) entry which is preliminary data.</text>
</comment>
<dbReference type="SUPFAM" id="SSF51126">
    <property type="entry name" value="Pectin lyase-like"/>
    <property type="match status" value="1"/>
</dbReference>
<dbReference type="OrthoDB" id="187139at2759"/>
<organism evidence="11 12">
    <name type="scientific">Coniophora puteana (strain RWD-64-598)</name>
    <name type="common">Brown rot fungus</name>
    <dbReference type="NCBI Taxonomy" id="741705"/>
    <lineage>
        <taxon>Eukaryota</taxon>
        <taxon>Fungi</taxon>
        <taxon>Dikarya</taxon>
        <taxon>Basidiomycota</taxon>
        <taxon>Agaricomycotina</taxon>
        <taxon>Agaricomycetes</taxon>
        <taxon>Agaricomycetidae</taxon>
        <taxon>Boletales</taxon>
        <taxon>Coniophorineae</taxon>
        <taxon>Coniophoraceae</taxon>
        <taxon>Coniophora</taxon>
    </lineage>
</organism>
<evidence type="ECO:0000256" key="10">
    <source>
        <dbReference type="SAM" id="SignalP"/>
    </source>
</evidence>
<evidence type="ECO:0000256" key="6">
    <source>
        <dbReference type="ARBA" id="ARBA00023180"/>
    </source>
</evidence>
<dbReference type="Gene3D" id="2.160.20.10">
    <property type="entry name" value="Single-stranded right-handed beta-helix, Pectin lyase-like"/>
    <property type="match status" value="1"/>
</dbReference>
<dbReference type="GO" id="GO:0071555">
    <property type="term" value="P:cell wall organization"/>
    <property type="evidence" value="ECO:0007669"/>
    <property type="project" value="UniProtKB-KW"/>
</dbReference>
<dbReference type="RefSeq" id="XP_007765209.1">
    <property type="nucleotide sequence ID" value="XM_007767019.1"/>
</dbReference>
<evidence type="ECO:0000256" key="8">
    <source>
        <dbReference type="ARBA" id="ARBA00023316"/>
    </source>
</evidence>
<evidence type="ECO:0000313" key="11">
    <source>
        <dbReference type="EMBL" id="EIW85872.1"/>
    </source>
</evidence>
<feature type="chain" id="PRO_5024283515" description="Glycoside hydrolase family 28 protein" evidence="10">
    <location>
        <begin position="19"/>
        <end position="413"/>
    </location>
</feature>
<dbReference type="PANTHER" id="PTHR31736">
    <property type="match status" value="1"/>
</dbReference>
<accession>A0A5M3N394</accession>
<dbReference type="PANTHER" id="PTHR31736:SF8">
    <property type="entry name" value="PUTATIVE (AFU_ORTHOLOGUE AFUA_7G06410)-RELATED"/>
    <property type="match status" value="1"/>
</dbReference>